<dbReference type="GO" id="GO:0004722">
    <property type="term" value="F:protein serine/threonine phosphatase activity"/>
    <property type="evidence" value="ECO:0007669"/>
    <property type="project" value="InterPro"/>
</dbReference>
<accession>A0A370L7R5</accession>
<evidence type="ECO:0000313" key="2">
    <source>
        <dbReference type="EMBL" id="RDJ26086.1"/>
    </source>
</evidence>
<organism evidence="2 3">
    <name type="scientific">Bosea caraganae</name>
    <dbReference type="NCBI Taxonomy" id="2763117"/>
    <lineage>
        <taxon>Bacteria</taxon>
        <taxon>Pseudomonadati</taxon>
        <taxon>Pseudomonadota</taxon>
        <taxon>Alphaproteobacteria</taxon>
        <taxon>Hyphomicrobiales</taxon>
        <taxon>Boseaceae</taxon>
        <taxon>Bosea</taxon>
    </lineage>
</organism>
<dbReference type="EMBL" id="QQTP01000004">
    <property type="protein sequence ID" value="RDJ26086.1"/>
    <property type="molecule type" value="Genomic_DNA"/>
</dbReference>
<dbReference type="RefSeq" id="WP_114828975.1">
    <property type="nucleotide sequence ID" value="NZ_QQTO01000022.1"/>
</dbReference>
<dbReference type="InterPro" id="IPR015655">
    <property type="entry name" value="PP2C"/>
</dbReference>
<proteinExistence type="predicted"/>
<dbReference type="Proteomes" id="UP000255207">
    <property type="component" value="Unassembled WGS sequence"/>
</dbReference>
<reference evidence="3" key="1">
    <citation type="submission" date="2018-07" db="EMBL/GenBank/DDBJ databases">
        <authorList>
            <person name="Safronova V.I."/>
            <person name="Chirak E.R."/>
            <person name="Sazanova A.L."/>
        </authorList>
    </citation>
    <scope>NUCLEOTIDE SEQUENCE [LARGE SCALE GENOMIC DNA]</scope>
    <source>
        <strain evidence="3">RCAM04685</strain>
    </source>
</reference>
<dbReference type="OrthoDB" id="9801841at2"/>
<feature type="domain" description="PPM-type phosphatase" evidence="1">
    <location>
        <begin position="12"/>
        <end position="243"/>
    </location>
</feature>
<keyword evidence="3" id="KW-1185">Reference proteome</keyword>
<dbReference type="PROSITE" id="PS51746">
    <property type="entry name" value="PPM_2"/>
    <property type="match status" value="1"/>
</dbReference>
<dbReference type="Gene3D" id="3.60.40.10">
    <property type="entry name" value="PPM-type phosphatase domain"/>
    <property type="match status" value="1"/>
</dbReference>
<protein>
    <submittedName>
        <fullName evidence="2">Serine/threonine-protein phosphatase</fullName>
    </submittedName>
</protein>
<comment type="caution">
    <text evidence="2">The sequence shown here is derived from an EMBL/GenBank/DDBJ whole genome shotgun (WGS) entry which is preliminary data.</text>
</comment>
<gene>
    <name evidence="2" type="ORF">DWE98_09570</name>
</gene>
<dbReference type="CDD" id="cd00143">
    <property type="entry name" value="PP2Cc"/>
    <property type="match status" value="1"/>
</dbReference>
<dbReference type="PANTHER" id="PTHR47992">
    <property type="entry name" value="PROTEIN PHOSPHATASE"/>
    <property type="match status" value="1"/>
</dbReference>
<dbReference type="InterPro" id="IPR001932">
    <property type="entry name" value="PPM-type_phosphatase-like_dom"/>
</dbReference>
<evidence type="ECO:0000259" key="1">
    <source>
        <dbReference type="PROSITE" id="PS51746"/>
    </source>
</evidence>
<evidence type="ECO:0000313" key="3">
    <source>
        <dbReference type="Proteomes" id="UP000255207"/>
    </source>
</evidence>
<dbReference type="InterPro" id="IPR036457">
    <property type="entry name" value="PPM-type-like_dom_sf"/>
</dbReference>
<dbReference type="SMART" id="SM00332">
    <property type="entry name" value="PP2Cc"/>
    <property type="match status" value="1"/>
</dbReference>
<name>A0A370L7R5_9HYPH</name>
<dbReference type="SMART" id="SM00331">
    <property type="entry name" value="PP2C_SIG"/>
    <property type="match status" value="1"/>
</dbReference>
<dbReference type="SUPFAM" id="SSF81606">
    <property type="entry name" value="PP2C-like"/>
    <property type="match status" value="1"/>
</dbReference>
<dbReference type="AlphaFoldDB" id="A0A370L7R5"/>
<sequence length="262" mass="28292">MNELRPTMPAFETGAVSHAGRVRKANEDHLVTRPEFGLWAVADGMGGHENGALASATVAAALEGIGAASSAPDLLARLEEGVLKANAELREIIEAKGGAPMGSTLVVLLVHERHFACVWSGDSRIYLVRAGRILQVSHDHTEVQDMVDKGVLTPDEAKRSPRRHIITHAIGVHDQPELDLNNGELESGDTFVLCSDGLTEHVADEEILLAVREAAPQAACDALLALTLERGARDNVTVIVVRYQREDGEKTRWLPNMRSEAP</sequence>
<dbReference type="Pfam" id="PF13672">
    <property type="entry name" value="PP2C_2"/>
    <property type="match status" value="1"/>
</dbReference>